<organism evidence="1 2">
    <name type="scientific">Melastoma candidum</name>
    <dbReference type="NCBI Taxonomy" id="119954"/>
    <lineage>
        <taxon>Eukaryota</taxon>
        <taxon>Viridiplantae</taxon>
        <taxon>Streptophyta</taxon>
        <taxon>Embryophyta</taxon>
        <taxon>Tracheophyta</taxon>
        <taxon>Spermatophyta</taxon>
        <taxon>Magnoliopsida</taxon>
        <taxon>eudicotyledons</taxon>
        <taxon>Gunneridae</taxon>
        <taxon>Pentapetalae</taxon>
        <taxon>rosids</taxon>
        <taxon>malvids</taxon>
        <taxon>Myrtales</taxon>
        <taxon>Melastomataceae</taxon>
        <taxon>Melastomatoideae</taxon>
        <taxon>Melastomateae</taxon>
        <taxon>Melastoma</taxon>
    </lineage>
</organism>
<evidence type="ECO:0000313" key="1">
    <source>
        <dbReference type="EMBL" id="KAI4371871.1"/>
    </source>
</evidence>
<protein>
    <submittedName>
        <fullName evidence="1">Uncharacterized protein</fullName>
    </submittedName>
</protein>
<sequence>MGAALFHTIWPHLRLPFILQRGGRLTFKHAIKSAEPVFSVMVSSFLLDTYPLAVWLSILPGVFECYHQSVVQSQQIVGPNNQPKAVGLLSTFYIWVMLSGIFYHLHNQFSYLALVVIGLLAFSVGNSMKRVVVIMATVLLFRNPVRPLNAQGLAITILGTFLFRRCPQRRLWVTIKRSKAKGL</sequence>
<name>A0ACB9R233_9MYRT</name>
<dbReference type="Proteomes" id="UP001057402">
    <property type="component" value="Chromosome 4"/>
</dbReference>
<evidence type="ECO:0000313" key="2">
    <source>
        <dbReference type="Proteomes" id="UP001057402"/>
    </source>
</evidence>
<accession>A0ACB9R233</accession>
<reference evidence="2" key="1">
    <citation type="journal article" date="2023" name="Front. Plant Sci.">
        <title>Chromosomal-level genome assembly of Melastoma candidum provides insights into trichome evolution.</title>
        <authorList>
            <person name="Zhong Y."/>
            <person name="Wu W."/>
            <person name="Sun C."/>
            <person name="Zou P."/>
            <person name="Liu Y."/>
            <person name="Dai S."/>
            <person name="Zhou R."/>
        </authorList>
    </citation>
    <scope>NUCLEOTIDE SEQUENCE [LARGE SCALE GENOMIC DNA]</scope>
</reference>
<dbReference type="EMBL" id="CM042883">
    <property type="protein sequence ID" value="KAI4371871.1"/>
    <property type="molecule type" value="Genomic_DNA"/>
</dbReference>
<gene>
    <name evidence="1" type="ORF">MLD38_010170</name>
</gene>
<proteinExistence type="predicted"/>
<keyword evidence="2" id="KW-1185">Reference proteome</keyword>
<comment type="caution">
    <text evidence="1">The sequence shown here is derived from an EMBL/GenBank/DDBJ whole genome shotgun (WGS) entry which is preliminary data.</text>
</comment>